<dbReference type="Proteomes" id="UP000522262">
    <property type="component" value="Unassembled WGS sequence"/>
</dbReference>
<dbReference type="InterPro" id="IPR025659">
    <property type="entry name" value="Tubby-like_C"/>
</dbReference>
<evidence type="ECO:0000313" key="3">
    <source>
        <dbReference type="Proteomes" id="UP000522262"/>
    </source>
</evidence>
<dbReference type="InterPro" id="IPR007612">
    <property type="entry name" value="LOR"/>
</dbReference>
<name>A0A8H5IAS5_9HYPO</name>
<comment type="caution">
    <text evidence="2">The sequence shown here is derived from an EMBL/GenBank/DDBJ whole genome shotgun (WGS) entry which is preliminary data.</text>
</comment>
<dbReference type="EMBL" id="JAAOAM010000360">
    <property type="protein sequence ID" value="KAF5532632.1"/>
    <property type="molecule type" value="Genomic_DNA"/>
</dbReference>
<gene>
    <name evidence="2" type="ORF">FMEXI_12288</name>
</gene>
<accession>A0A8H5IAS5</accession>
<evidence type="ECO:0000313" key="2">
    <source>
        <dbReference type="EMBL" id="KAF5532632.1"/>
    </source>
</evidence>
<dbReference type="InterPro" id="IPR038595">
    <property type="entry name" value="LOR_sf"/>
</dbReference>
<keyword evidence="3" id="KW-1185">Reference proteome</keyword>
<comment type="similarity">
    <text evidence="1">Belongs to the LOR family.</text>
</comment>
<organism evidence="2 3">
    <name type="scientific">Fusarium mexicanum</name>
    <dbReference type="NCBI Taxonomy" id="751941"/>
    <lineage>
        <taxon>Eukaryota</taxon>
        <taxon>Fungi</taxon>
        <taxon>Dikarya</taxon>
        <taxon>Ascomycota</taxon>
        <taxon>Pezizomycotina</taxon>
        <taxon>Sordariomycetes</taxon>
        <taxon>Hypocreomycetidae</taxon>
        <taxon>Hypocreales</taxon>
        <taxon>Nectriaceae</taxon>
        <taxon>Fusarium</taxon>
        <taxon>Fusarium fujikuroi species complex</taxon>
    </lineage>
</organism>
<proteinExistence type="inferred from homology"/>
<dbReference type="SUPFAM" id="SSF54518">
    <property type="entry name" value="Tubby C-terminal domain-like"/>
    <property type="match status" value="1"/>
</dbReference>
<protein>
    <submittedName>
        <fullName evidence="2">DUF567 domain-containing protein</fullName>
    </submittedName>
</protein>
<evidence type="ECO:0000256" key="1">
    <source>
        <dbReference type="ARBA" id="ARBA00005437"/>
    </source>
</evidence>
<dbReference type="AlphaFoldDB" id="A0A8H5IAS5"/>
<dbReference type="PANTHER" id="PTHR31087:SF161">
    <property type="entry name" value="TUBBY C 2 FAMILY PROTEIN"/>
    <property type="match status" value="1"/>
</dbReference>
<sequence>MALVQYPAALTPHLIGIFPAYITNRTETLIVREKTMSLTGDDFEVYHINGQPLLTVEGKVMSVSGRKIVNDMRGTHLFSIVKEHCHIHTTYAVEDPQGRKLVNVRSNLRLFNSRATATFNSINGSAEILEMNGKWHDYSASIVDTLTDSVVACISRRVTGRDLILGQQTYTLEVKPGVDMALMAAICICFDEKNNER</sequence>
<dbReference type="Gene3D" id="2.40.160.200">
    <property type="entry name" value="LURP1-related"/>
    <property type="match status" value="1"/>
</dbReference>
<dbReference type="Pfam" id="PF04525">
    <property type="entry name" value="LOR"/>
    <property type="match status" value="1"/>
</dbReference>
<dbReference type="PANTHER" id="PTHR31087">
    <property type="match status" value="1"/>
</dbReference>
<reference evidence="2 3" key="1">
    <citation type="submission" date="2020-05" db="EMBL/GenBank/DDBJ databases">
        <title>Identification and distribution of gene clusters putatively required for synthesis of sphingolipid metabolism inhibitors in phylogenetically diverse species of the filamentous fungus Fusarium.</title>
        <authorList>
            <person name="Kim H.-S."/>
            <person name="Busman M."/>
            <person name="Brown D.W."/>
            <person name="Divon H."/>
            <person name="Uhlig S."/>
            <person name="Proctor R.H."/>
        </authorList>
    </citation>
    <scope>NUCLEOTIDE SEQUENCE [LARGE SCALE GENOMIC DNA]</scope>
    <source>
        <strain evidence="2 3">NRRL 53147</strain>
    </source>
</reference>